<dbReference type="AlphaFoldDB" id="A0A8X6J4A2"/>
<dbReference type="GO" id="GO:0008045">
    <property type="term" value="P:motor neuron axon guidance"/>
    <property type="evidence" value="ECO:0007669"/>
    <property type="project" value="TreeGrafter"/>
</dbReference>
<evidence type="ECO:0000313" key="6">
    <source>
        <dbReference type="Proteomes" id="UP000887116"/>
    </source>
</evidence>
<dbReference type="EMBL" id="BMAO01037689">
    <property type="protein sequence ID" value="GFR19455.1"/>
    <property type="molecule type" value="Genomic_DNA"/>
</dbReference>
<evidence type="ECO:0000256" key="2">
    <source>
        <dbReference type="ARBA" id="ARBA00022737"/>
    </source>
</evidence>
<evidence type="ECO:0000256" key="3">
    <source>
        <dbReference type="ARBA" id="ARBA00023157"/>
    </source>
</evidence>
<dbReference type="Pfam" id="PF25023">
    <property type="entry name" value="TEN_YD-shell"/>
    <property type="match status" value="1"/>
</dbReference>
<accession>A0A8X6J4A2</accession>
<dbReference type="InterPro" id="IPR051216">
    <property type="entry name" value="Teneurin"/>
</dbReference>
<dbReference type="InterPro" id="IPR056823">
    <property type="entry name" value="TEN-like_YD-shell"/>
</dbReference>
<dbReference type="PANTHER" id="PTHR11219:SF72">
    <property type="entry name" value="TENEURIN-M"/>
    <property type="match status" value="1"/>
</dbReference>
<name>A0A8X6J4A2_TRICU</name>
<reference evidence="5" key="1">
    <citation type="submission" date="2020-07" db="EMBL/GenBank/DDBJ databases">
        <title>Multicomponent nature underlies the extraordinary mechanical properties of spider dragline silk.</title>
        <authorList>
            <person name="Kono N."/>
            <person name="Nakamura H."/>
            <person name="Mori M."/>
            <person name="Yoshida Y."/>
            <person name="Ohtoshi R."/>
            <person name="Malay A.D."/>
            <person name="Moran D.A.P."/>
            <person name="Tomita M."/>
            <person name="Numata K."/>
            <person name="Arakawa K."/>
        </authorList>
    </citation>
    <scope>NUCLEOTIDE SEQUENCE</scope>
</reference>
<dbReference type="OrthoDB" id="6417053at2759"/>
<organism evidence="5 6">
    <name type="scientific">Trichonephila clavata</name>
    <name type="common">Joro spider</name>
    <name type="synonym">Nephila clavata</name>
    <dbReference type="NCBI Taxonomy" id="2740835"/>
    <lineage>
        <taxon>Eukaryota</taxon>
        <taxon>Metazoa</taxon>
        <taxon>Ecdysozoa</taxon>
        <taxon>Arthropoda</taxon>
        <taxon>Chelicerata</taxon>
        <taxon>Arachnida</taxon>
        <taxon>Araneae</taxon>
        <taxon>Araneomorphae</taxon>
        <taxon>Entelegynae</taxon>
        <taxon>Araneoidea</taxon>
        <taxon>Nephilidae</taxon>
        <taxon>Trichonephila</taxon>
    </lineage>
</organism>
<evidence type="ECO:0000259" key="4">
    <source>
        <dbReference type="Pfam" id="PF25023"/>
    </source>
</evidence>
<proteinExistence type="predicted"/>
<evidence type="ECO:0000313" key="5">
    <source>
        <dbReference type="EMBL" id="GFR19455.1"/>
    </source>
</evidence>
<protein>
    <recommendedName>
        <fullName evidence="4">Teneurin-like YD-shell domain-containing protein</fullName>
    </recommendedName>
</protein>
<feature type="domain" description="Teneurin-like YD-shell" evidence="4">
    <location>
        <begin position="94"/>
        <end position="515"/>
    </location>
</feature>
<dbReference type="Proteomes" id="UP000887116">
    <property type="component" value="Unassembled WGS sequence"/>
</dbReference>
<comment type="caution">
    <text evidence="5">The sequence shown here is derived from an EMBL/GenBank/DDBJ whole genome shotgun (WGS) entry which is preliminary data.</text>
</comment>
<dbReference type="Gene3D" id="2.180.10.10">
    <property type="entry name" value="RHS repeat-associated core"/>
    <property type="match status" value="1"/>
</dbReference>
<dbReference type="PANTHER" id="PTHR11219">
    <property type="entry name" value="TENEURIN AND N-ACETYLGLUCOSAMINE-1-PHOSPHODIESTER ALPHA-N-ACETYLGLUCOSAMINIDASE"/>
    <property type="match status" value="1"/>
</dbReference>
<evidence type="ECO:0000256" key="1">
    <source>
        <dbReference type="ARBA" id="ARBA00022536"/>
    </source>
</evidence>
<gene>
    <name evidence="5" type="primary">TENM1</name>
    <name evidence="5" type="ORF">TNCT_433001</name>
</gene>
<keyword evidence="1" id="KW-0245">EGF-like domain</keyword>
<keyword evidence="2" id="KW-0677">Repeat</keyword>
<sequence>MDPRIASFGNEEVLEYGKADTLQYIAVVSHTLILNGFTNTKCHGDPWVSYKLLTSLFQISVRHALQRHAFGQDDPTIRRGYVRFRENRETGRTHEYSSDHKTDQAIKITPDMEIKSEFRYQGILVREERVRFSDDSNFNSFKYRYRYEGQVTVVEIETIGKVVADSRYRYTGQSGSLEQVQQFLVHRPKVHNVFIQDEQRHFSKTIGHDSFGFISLLAVTLWNREVYSLSIHYDNRGRVKQTQSKTEQDTGVETTEYSYTQDGYLAEVSGRRRYRYLYDVNGNMNSFWNGDRQITLKYDEGDRLISYDNNIPYEVDSRGFIVSRGTEKFIFNAKSQLLNAIQAGHYDVMYVYDVLDRLVAWKNGESNITQFLYTNPKDPKQMTHVYLRNSKLTLSFFYDTNGHLIYVEDTATNKYFVASDHVGSPVVVFDSNGKIVKRIVRSPFGETISDSNPQFLLYIDYRGGIRDPFTGLVFFEGRAYQPEVAQWLTPKWEAVARVLKAPYNIHMYRFKNNDPLSPGTIDEDLMMGLPKWLSSFGYNMDYYLRSPFSLRNAMPSRASMRQSLPVISGLSCTAEVVTKHFAGLSAAPLSTAKYQPELQAQFANLPSVLGDGLLMSTSQGRAYIHVLSDASPILRDVMTEVLNDTAFVDVRFSLNGQDSFYLVQTDQKRVQEDWDQLQRLGTMFNVTMHAGDTHVDLRLRSPALLLNIRYGGSPSDEKKRLVRHAKRKAVDDAWAREAEMVRKGSGRRSYGCHIPQDRAWFSVQGLKMNGNTRLFACGRIYQAEGRLFKARPPHPSSVQSTA</sequence>
<keyword evidence="6" id="KW-1185">Reference proteome</keyword>
<keyword evidence="3" id="KW-1015">Disulfide bond</keyword>